<keyword evidence="3" id="KW-1185">Reference proteome</keyword>
<reference evidence="2 3" key="1">
    <citation type="submission" date="2018-06" db="EMBL/GenBank/DDBJ databases">
        <title>Genomic Encyclopedia of Type Strains, Phase IV (KMG-IV): sequencing the most valuable type-strain genomes for metagenomic binning, comparative biology and taxonomic classification.</title>
        <authorList>
            <person name="Goeker M."/>
        </authorList>
    </citation>
    <scope>NUCLEOTIDE SEQUENCE [LARGE SCALE GENOMIC DNA]</scope>
    <source>
        <strain evidence="2 3">DSM 25532</strain>
    </source>
</reference>
<dbReference type="OrthoDB" id="189593at2"/>
<name>A0A366HVV3_9BACT</name>
<dbReference type="AlphaFoldDB" id="A0A366HVV3"/>
<sequence length="217" mass="23552">MKARFLPLLLSALAITATASAEPKKYVFDCESWKEGEPPKDVFVVEGKFNVVANKDGGKALQVEVGELTDSNALLGDSAAGSASIEAKVFGTKQGRSVPKFAVGVHGQSGYRLVAFAARKELQLTKGDEVIKVVPLTWKSDEWFKLKLEVKKVEEKKWTISAKAWPASGEEPKEALITHEDTTLKGQGKCSIWGTTFSNTPILFDDVKVEIDAAPAK</sequence>
<organism evidence="2 3">
    <name type="scientific">Roseimicrobium gellanilyticum</name>
    <dbReference type="NCBI Taxonomy" id="748857"/>
    <lineage>
        <taxon>Bacteria</taxon>
        <taxon>Pseudomonadati</taxon>
        <taxon>Verrucomicrobiota</taxon>
        <taxon>Verrucomicrobiia</taxon>
        <taxon>Verrucomicrobiales</taxon>
        <taxon>Verrucomicrobiaceae</taxon>
        <taxon>Roseimicrobium</taxon>
    </lineage>
</organism>
<evidence type="ECO:0000313" key="3">
    <source>
        <dbReference type="Proteomes" id="UP000253426"/>
    </source>
</evidence>
<dbReference type="Gene3D" id="2.60.120.560">
    <property type="entry name" value="Exo-inulinase, domain 1"/>
    <property type="match status" value="1"/>
</dbReference>
<proteinExistence type="predicted"/>
<dbReference type="Proteomes" id="UP000253426">
    <property type="component" value="Unassembled WGS sequence"/>
</dbReference>
<gene>
    <name evidence="2" type="ORF">DES53_101513</name>
</gene>
<feature type="chain" id="PRO_5016777673" evidence="1">
    <location>
        <begin position="22"/>
        <end position="217"/>
    </location>
</feature>
<evidence type="ECO:0000313" key="2">
    <source>
        <dbReference type="EMBL" id="RBP47714.1"/>
    </source>
</evidence>
<feature type="signal peptide" evidence="1">
    <location>
        <begin position="1"/>
        <end position="21"/>
    </location>
</feature>
<protein>
    <submittedName>
        <fullName evidence="2">Uncharacterized protein</fullName>
    </submittedName>
</protein>
<dbReference type="RefSeq" id="WP_113956630.1">
    <property type="nucleotide sequence ID" value="NZ_QNRR01000001.1"/>
</dbReference>
<comment type="caution">
    <text evidence="2">The sequence shown here is derived from an EMBL/GenBank/DDBJ whole genome shotgun (WGS) entry which is preliminary data.</text>
</comment>
<dbReference type="EMBL" id="QNRR01000001">
    <property type="protein sequence ID" value="RBP47714.1"/>
    <property type="molecule type" value="Genomic_DNA"/>
</dbReference>
<keyword evidence="1" id="KW-0732">Signal</keyword>
<evidence type="ECO:0000256" key="1">
    <source>
        <dbReference type="SAM" id="SignalP"/>
    </source>
</evidence>
<accession>A0A366HVV3</accession>